<feature type="non-terminal residue" evidence="2">
    <location>
        <position position="1"/>
    </location>
</feature>
<dbReference type="OrthoDB" id="10516683at2759"/>
<protein>
    <submittedName>
        <fullName evidence="2">Uncharacterized protein</fullName>
    </submittedName>
</protein>
<dbReference type="Proteomes" id="UP000054477">
    <property type="component" value="Unassembled WGS sequence"/>
</dbReference>
<organism evidence="2 3">
    <name type="scientific">Laccaria amethystina LaAM-08-1</name>
    <dbReference type="NCBI Taxonomy" id="1095629"/>
    <lineage>
        <taxon>Eukaryota</taxon>
        <taxon>Fungi</taxon>
        <taxon>Dikarya</taxon>
        <taxon>Basidiomycota</taxon>
        <taxon>Agaricomycotina</taxon>
        <taxon>Agaricomycetes</taxon>
        <taxon>Agaricomycetidae</taxon>
        <taxon>Agaricales</taxon>
        <taxon>Agaricineae</taxon>
        <taxon>Hydnangiaceae</taxon>
        <taxon>Laccaria</taxon>
    </lineage>
</organism>
<evidence type="ECO:0000313" key="3">
    <source>
        <dbReference type="Proteomes" id="UP000054477"/>
    </source>
</evidence>
<reference evidence="3" key="2">
    <citation type="submission" date="2015-01" db="EMBL/GenBank/DDBJ databases">
        <title>Evolutionary Origins and Diversification of the Mycorrhizal Mutualists.</title>
        <authorList>
            <consortium name="DOE Joint Genome Institute"/>
            <consortium name="Mycorrhizal Genomics Consortium"/>
            <person name="Kohler A."/>
            <person name="Kuo A."/>
            <person name="Nagy L.G."/>
            <person name="Floudas D."/>
            <person name="Copeland A."/>
            <person name="Barry K.W."/>
            <person name="Cichocki N."/>
            <person name="Veneault-Fourrey C."/>
            <person name="LaButti K."/>
            <person name="Lindquist E.A."/>
            <person name="Lipzen A."/>
            <person name="Lundell T."/>
            <person name="Morin E."/>
            <person name="Murat C."/>
            <person name="Riley R."/>
            <person name="Ohm R."/>
            <person name="Sun H."/>
            <person name="Tunlid A."/>
            <person name="Henrissat B."/>
            <person name="Grigoriev I.V."/>
            <person name="Hibbett D.S."/>
            <person name="Martin F."/>
        </authorList>
    </citation>
    <scope>NUCLEOTIDE SEQUENCE [LARGE SCALE GENOMIC DNA]</scope>
    <source>
        <strain evidence="3">LaAM-08-1</strain>
    </source>
</reference>
<dbReference type="AlphaFoldDB" id="A0A0C9WR58"/>
<keyword evidence="1" id="KW-0472">Membrane</keyword>
<feature type="transmembrane region" description="Helical" evidence="1">
    <location>
        <begin position="31"/>
        <end position="51"/>
    </location>
</feature>
<gene>
    <name evidence="2" type="ORF">K443DRAFT_64093</name>
</gene>
<sequence>IWEADLNDSNLGPLPPDASVFDVFVEWPLPFFAWAMKLVVVGFCMPMMFLISI</sequence>
<reference evidence="2 3" key="1">
    <citation type="submission" date="2014-04" db="EMBL/GenBank/DDBJ databases">
        <authorList>
            <consortium name="DOE Joint Genome Institute"/>
            <person name="Kuo A."/>
            <person name="Kohler A."/>
            <person name="Nagy L.G."/>
            <person name="Floudas D."/>
            <person name="Copeland A."/>
            <person name="Barry K.W."/>
            <person name="Cichocki N."/>
            <person name="Veneault-Fourrey C."/>
            <person name="LaButti K."/>
            <person name="Lindquist E.A."/>
            <person name="Lipzen A."/>
            <person name="Lundell T."/>
            <person name="Morin E."/>
            <person name="Murat C."/>
            <person name="Sun H."/>
            <person name="Tunlid A."/>
            <person name="Henrissat B."/>
            <person name="Grigoriev I.V."/>
            <person name="Hibbett D.S."/>
            <person name="Martin F."/>
            <person name="Nordberg H.P."/>
            <person name="Cantor M.N."/>
            <person name="Hua S.X."/>
        </authorList>
    </citation>
    <scope>NUCLEOTIDE SEQUENCE [LARGE SCALE GENOMIC DNA]</scope>
    <source>
        <strain evidence="2 3">LaAM-08-1</strain>
    </source>
</reference>
<feature type="non-terminal residue" evidence="2">
    <location>
        <position position="53"/>
    </location>
</feature>
<name>A0A0C9WR58_9AGAR</name>
<evidence type="ECO:0000256" key="1">
    <source>
        <dbReference type="SAM" id="Phobius"/>
    </source>
</evidence>
<dbReference type="EMBL" id="KN838616">
    <property type="protein sequence ID" value="KIK00935.1"/>
    <property type="molecule type" value="Genomic_DNA"/>
</dbReference>
<accession>A0A0C9WR58</accession>
<keyword evidence="1" id="KW-0812">Transmembrane</keyword>
<keyword evidence="1" id="KW-1133">Transmembrane helix</keyword>
<evidence type="ECO:0000313" key="2">
    <source>
        <dbReference type="EMBL" id="KIK00935.1"/>
    </source>
</evidence>
<proteinExistence type="predicted"/>
<keyword evidence="3" id="KW-1185">Reference proteome</keyword>
<dbReference type="HOGENOM" id="CLU_3074257_0_0_1"/>